<comment type="caution">
    <text evidence="12">The sequence shown here is derived from an EMBL/GenBank/DDBJ whole genome shotgun (WGS) entry which is preliminary data.</text>
</comment>
<dbReference type="GO" id="GO:0006529">
    <property type="term" value="P:asparagine biosynthetic process"/>
    <property type="evidence" value="ECO:0007669"/>
    <property type="project" value="UniProtKB-KW"/>
</dbReference>
<dbReference type="Proteomes" id="UP000237056">
    <property type="component" value="Unassembled WGS sequence"/>
</dbReference>
<evidence type="ECO:0000259" key="11">
    <source>
        <dbReference type="PROSITE" id="PS51278"/>
    </source>
</evidence>
<dbReference type="OrthoDB" id="9763290at2"/>
<evidence type="ECO:0000256" key="9">
    <source>
        <dbReference type="PIRSR" id="PIRSR001589-2"/>
    </source>
</evidence>
<sequence length="635" mass="73683">MKIQFIHQYRNPSNYMCGISGFTLKTDNGTLKNSLLENFKTLQNHRGPDHNALWNINNTYFFHDRLAVIDGSATANQPFYNDRYVLCYNGEIYNFEKLKKNLPNVHFQSASDTEVLFYYLIEFGIDKTLKDIKGMFAFSFYCTTTQELFLARDRYGIKPLYFVNNSGVFAFASETRTLAKSLQLKPDSYKTIMSINSTVEGSTTYTLFNDIKNINAGTYLKVSEHFTVTEHTYYKLSDDIDENLFNEQKKKSKKQVITEFENLLGSSVEQMLTSDFPVGSLVSGGIDSSIISSLAKQYSPNIELYTANIVGKHSEYEDTKLLASHLNLNLKKVDFLPTDFLNNWQQATEYNAAPIVYFTNALPLAQVTKLARNNNRKVVLSGEGADELFLGYSKLIAQRYKSALLLPETVLKKLYKVYPALHNYLFPSNYSNLEPFNIRLANGFKSEVLYNEGNDIYNFIPKNTKKYYVDSYEMMQKHLHALLYRNDRMGMMSSVEVRFPFLHEDVIKYIMNLPLEYKTKRTVDFHNKKHPFLTDKWIVREIAKKYLPKKLVSKNKNGLPIDGLTNLKIQKDFFTNGYIAEHLQLTKQALHYMIENENPYFIGKLASVEVFAMLYEYHCNTEEIQEKINRNCYYK</sequence>
<comment type="similarity">
    <text evidence="2">Belongs to the asparagine synthetase family.</text>
</comment>
<evidence type="ECO:0000256" key="10">
    <source>
        <dbReference type="PIRSR" id="PIRSR001589-3"/>
    </source>
</evidence>
<dbReference type="Gene3D" id="3.40.50.620">
    <property type="entry name" value="HUPs"/>
    <property type="match status" value="1"/>
</dbReference>
<dbReference type="InterPro" id="IPR051786">
    <property type="entry name" value="ASN_synthetase/amidase"/>
</dbReference>
<dbReference type="InterPro" id="IPR001962">
    <property type="entry name" value="Asn_synthase"/>
</dbReference>
<proteinExistence type="inferred from homology"/>
<keyword evidence="13" id="KW-1185">Reference proteome</keyword>
<dbReference type="CDD" id="cd00712">
    <property type="entry name" value="AsnB"/>
    <property type="match status" value="1"/>
</dbReference>
<gene>
    <name evidence="12" type="ORF">Q361_10810</name>
</gene>
<dbReference type="SUPFAM" id="SSF56235">
    <property type="entry name" value="N-terminal nucleophile aminohydrolases (Ntn hydrolases)"/>
    <property type="match status" value="1"/>
</dbReference>
<keyword evidence="4 9" id="KW-0547">Nucleotide-binding</keyword>
<dbReference type="PIRSF" id="PIRSF001589">
    <property type="entry name" value="Asn_synthetase_glu-h"/>
    <property type="match status" value="1"/>
</dbReference>
<keyword evidence="5 9" id="KW-0067">ATP-binding</keyword>
<evidence type="ECO:0000313" key="12">
    <source>
        <dbReference type="EMBL" id="POS01686.1"/>
    </source>
</evidence>
<comment type="pathway">
    <text evidence="1">Amino-acid biosynthesis; L-asparagine biosynthesis; L-asparagine from L-aspartate (L-Gln route): step 1/1.</text>
</comment>
<dbReference type="CDD" id="cd01991">
    <property type="entry name" value="Asn_synthase_B_C"/>
    <property type="match status" value="1"/>
</dbReference>
<name>A0A2S4N7K3_9FLAO</name>
<feature type="domain" description="Glutamine amidotransferase type-2" evidence="11">
    <location>
        <begin position="17"/>
        <end position="225"/>
    </location>
</feature>
<dbReference type="EC" id="6.3.5.4" evidence="3"/>
<dbReference type="PANTHER" id="PTHR43284:SF1">
    <property type="entry name" value="ASPARAGINE SYNTHETASE"/>
    <property type="match status" value="1"/>
</dbReference>
<comment type="catalytic activity">
    <reaction evidence="7">
        <text>L-aspartate + L-glutamine + ATP + H2O = L-asparagine + L-glutamate + AMP + diphosphate + H(+)</text>
        <dbReference type="Rhea" id="RHEA:12228"/>
        <dbReference type="ChEBI" id="CHEBI:15377"/>
        <dbReference type="ChEBI" id="CHEBI:15378"/>
        <dbReference type="ChEBI" id="CHEBI:29985"/>
        <dbReference type="ChEBI" id="CHEBI:29991"/>
        <dbReference type="ChEBI" id="CHEBI:30616"/>
        <dbReference type="ChEBI" id="CHEBI:33019"/>
        <dbReference type="ChEBI" id="CHEBI:58048"/>
        <dbReference type="ChEBI" id="CHEBI:58359"/>
        <dbReference type="ChEBI" id="CHEBI:456215"/>
        <dbReference type="EC" id="6.3.5.4"/>
    </reaction>
</comment>
<dbReference type="InterPro" id="IPR006426">
    <property type="entry name" value="Asn_synth_AEB"/>
</dbReference>
<evidence type="ECO:0000256" key="2">
    <source>
        <dbReference type="ARBA" id="ARBA00005752"/>
    </source>
</evidence>
<dbReference type="AlphaFoldDB" id="A0A2S4N7K3"/>
<evidence type="ECO:0000256" key="4">
    <source>
        <dbReference type="ARBA" id="ARBA00022741"/>
    </source>
</evidence>
<dbReference type="SUPFAM" id="SSF52402">
    <property type="entry name" value="Adenine nucleotide alpha hydrolases-like"/>
    <property type="match status" value="1"/>
</dbReference>
<dbReference type="InterPro" id="IPR029055">
    <property type="entry name" value="Ntn_hydrolases_N"/>
</dbReference>
<evidence type="ECO:0000256" key="7">
    <source>
        <dbReference type="ARBA" id="ARBA00048741"/>
    </source>
</evidence>
<evidence type="ECO:0000256" key="1">
    <source>
        <dbReference type="ARBA" id="ARBA00005187"/>
    </source>
</evidence>
<protein>
    <recommendedName>
        <fullName evidence="3">asparagine synthase (glutamine-hydrolyzing)</fullName>
        <ecNumber evidence="3">6.3.5.4</ecNumber>
    </recommendedName>
</protein>
<reference evidence="12 13" key="1">
    <citation type="submission" date="2018-01" db="EMBL/GenBank/DDBJ databases">
        <title>Genomic Encyclopedia of Type Strains, Phase I: the one thousand microbial genomes (KMG-I) project.</title>
        <authorList>
            <person name="Goeker M."/>
        </authorList>
    </citation>
    <scope>NUCLEOTIDE SEQUENCE [LARGE SCALE GENOMIC DNA]</scope>
    <source>
        <strain evidence="12 13">DSM 17960</strain>
    </source>
</reference>
<accession>A0A2S4N7K3</accession>
<dbReference type="GO" id="GO:0005524">
    <property type="term" value="F:ATP binding"/>
    <property type="evidence" value="ECO:0007669"/>
    <property type="project" value="UniProtKB-KW"/>
</dbReference>
<dbReference type="Gene3D" id="3.60.20.10">
    <property type="entry name" value="Glutamine Phosphoribosylpyrophosphate, subunit 1, domain 1"/>
    <property type="match status" value="1"/>
</dbReference>
<dbReference type="InterPro" id="IPR017932">
    <property type="entry name" value="GATase_2_dom"/>
</dbReference>
<dbReference type="InterPro" id="IPR014729">
    <property type="entry name" value="Rossmann-like_a/b/a_fold"/>
</dbReference>
<evidence type="ECO:0000313" key="13">
    <source>
        <dbReference type="Proteomes" id="UP000237056"/>
    </source>
</evidence>
<evidence type="ECO:0000256" key="3">
    <source>
        <dbReference type="ARBA" id="ARBA00012737"/>
    </source>
</evidence>
<dbReference type="Pfam" id="PF13537">
    <property type="entry name" value="GATase_7"/>
    <property type="match status" value="1"/>
</dbReference>
<organism evidence="12 13">
    <name type="scientific">Flavobacterium croceum DSM 17960</name>
    <dbReference type="NCBI Taxonomy" id="1121886"/>
    <lineage>
        <taxon>Bacteria</taxon>
        <taxon>Pseudomonadati</taxon>
        <taxon>Bacteroidota</taxon>
        <taxon>Flavobacteriia</taxon>
        <taxon>Flavobacteriales</taxon>
        <taxon>Flavobacteriaceae</taxon>
        <taxon>Flavobacterium</taxon>
    </lineage>
</organism>
<dbReference type="EMBL" id="PQNY01000008">
    <property type="protein sequence ID" value="POS01686.1"/>
    <property type="molecule type" value="Genomic_DNA"/>
</dbReference>
<dbReference type="PROSITE" id="PS51278">
    <property type="entry name" value="GATASE_TYPE_2"/>
    <property type="match status" value="1"/>
</dbReference>
<keyword evidence="8" id="KW-0061">Asparagine biosynthesis</keyword>
<dbReference type="Pfam" id="PF00733">
    <property type="entry name" value="Asn_synthase"/>
    <property type="match status" value="1"/>
</dbReference>
<keyword evidence="8" id="KW-0028">Amino-acid biosynthesis</keyword>
<dbReference type="GO" id="GO:0004066">
    <property type="term" value="F:asparagine synthase (glutamine-hydrolyzing) activity"/>
    <property type="evidence" value="ECO:0007669"/>
    <property type="project" value="UniProtKB-EC"/>
</dbReference>
<feature type="binding site" evidence="9">
    <location>
        <begin position="381"/>
        <end position="382"/>
    </location>
    <ligand>
        <name>ATP</name>
        <dbReference type="ChEBI" id="CHEBI:30616"/>
    </ligand>
</feature>
<dbReference type="RefSeq" id="WP_146046989.1">
    <property type="nucleotide sequence ID" value="NZ_PQNY01000008.1"/>
</dbReference>
<evidence type="ECO:0000256" key="6">
    <source>
        <dbReference type="ARBA" id="ARBA00022962"/>
    </source>
</evidence>
<feature type="binding site" evidence="9">
    <location>
        <position position="112"/>
    </location>
    <ligand>
        <name>L-glutamine</name>
        <dbReference type="ChEBI" id="CHEBI:58359"/>
    </ligand>
</feature>
<dbReference type="PANTHER" id="PTHR43284">
    <property type="entry name" value="ASPARAGINE SYNTHETASE (GLUTAMINE-HYDROLYZING)"/>
    <property type="match status" value="1"/>
</dbReference>
<dbReference type="InterPro" id="IPR033738">
    <property type="entry name" value="AsnB_N"/>
</dbReference>
<dbReference type="NCBIfam" id="TIGR01536">
    <property type="entry name" value="asn_synth_AEB"/>
    <property type="match status" value="1"/>
</dbReference>
<evidence type="ECO:0000256" key="8">
    <source>
        <dbReference type="PIRSR" id="PIRSR001589-1"/>
    </source>
</evidence>
<feature type="active site" description="For GATase activity" evidence="8">
    <location>
        <position position="17"/>
    </location>
</feature>
<evidence type="ECO:0000256" key="5">
    <source>
        <dbReference type="ARBA" id="ARBA00022840"/>
    </source>
</evidence>
<feature type="site" description="Important for beta-aspartyl-AMP intermediate formation" evidence="10">
    <location>
        <position position="383"/>
    </location>
</feature>
<keyword evidence="6 8" id="KW-0315">Glutamine amidotransferase</keyword>
<feature type="binding site" evidence="9">
    <location>
        <position position="281"/>
    </location>
    <ligand>
        <name>ATP</name>
        <dbReference type="ChEBI" id="CHEBI:30616"/>
    </ligand>
</feature>